<keyword evidence="2" id="KW-1185">Reference proteome</keyword>
<dbReference type="NCBIfam" id="NF006296">
    <property type="entry name" value="PRK08485.1"/>
    <property type="match status" value="1"/>
</dbReference>
<sequence length="211" mass="24670">MIENRIETPHILIVNDIEETLNSLVSHYPKHQVRIIRNEEKDEFLLAQANLAVKEAYISSNEKKYIILCGKTFRSEAQNSLLKVLEEPPNNIVFIIITNSKSSILPTIFSRIPHKFLKRSVLRNEIDMDISRLDLKELYAFLKENQRINKNDAKKIVETILFKVNSQKIKLSQKELELFSKSIKLLDLNSRPINVLTTLLLMLLNREKDFR</sequence>
<proteinExistence type="predicted"/>
<accession>A0A5R8XXE7</accession>
<reference evidence="1 2" key="1">
    <citation type="submission" date="2019-05" db="EMBL/GenBank/DDBJ databases">
        <title>Arcobacter sp. nov., isolated from sea sediment.</title>
        <authorList>
            <person name="Kim W."/>
        </authorList>
    </citation>
    <scope>NUCLEOTIDE SEQUENCE [LARGE SCALE GENOMIC DNA]</scope>
    <source>
        <strain evidence="1 2">CAU 1517</strain>
    </source>
</reference>
<dbReference type="OrthoDB" id="9811073at2"/>
<comment type="caution">
    <text evidence="1">The sequence shown here is derived from an EMBL/GenBank/DDBJ whole genome shotgun (WGS) entry which is preliminary data.</text>
</comment>
<dbReference type="AlphaFoldDB" id="A0A5R8XXE7"/>
<dbReference type="Pfam" id="PF13177">
    <property type="entry name" value="DNA_pol3_delta2"/>
    <property type="match status" value="1"/>
</dbReference>
<dbReference type="InterPro" id="IPR027417">
    <property type="entry name" value="P-loop_NTPase"/>
</dbReference>
<evidence type="ECO:0000313" key="1">
    <source>
        <dbReference type="EMBL" id="TLP35839.1"/>
    </source>
</evidence>
<gene>
    <name evidence="1" type="ORF">FDK22_14400</name>
</gene>
<dbReference type="RefSeq" id="WP_138153685.1">
    <property type="nucleotide sequence ID" value="NZ_CBDDKQ010000004.1"/>
</dbReference>
<dbReference type="SUPFAM" id="SSF52540">
    <property type="entry name" value="P-loop containing nucleoside triphosphate hydrolases"/>
    <property type="match status" value="1"/>
</dbReference>
<organism evidence="1 2">
    <name type="scientific">Arcobacter arenosus</name>
    <dbReference type="NCBI Taxonomy" id="2576037"/>
    <lineage>
        <taxon>Bacteria</taxon>
        <taxon>Pseudomonadati</taxon>
        <taxon>Campylobacterota</taxon>
        <taxon>Epsilonproteobacteria</taxon>
        <taxon>Campylobacterales</taxon>
        <taxon>Arcobacteraceae</taxon>
        <taxon>Arcobacter</taxon>
    </lineage>
</organism>
<dbReference type="Proteomes" id="UP000308901">
    <property type="component" value="Unassembled WGS sequence"/>
</dbReference>
<evidence type="ECO:0000313" key="2">
    <source>
        <dbReference type="Proteomes" id="UP000308901"/>
    </source>
</evidence>
<name>A0A5R8XXE7_9BACT</name>
<dbReference type="Gene3D" id="3.40.50.300">
    <property type="entry name" value="P-loop containing nucleotide triphosphate hydrolases"/>
    <property type="match status" value="1"/>
</dbReference>
<protein>
    <submittedName>
        <fullName evidence="1">DNA polymerase III subunit delta</fullName>
    </submittedName>
</protein>
<dbReference type="EMBL" id="VANU01000007">
    <property type="protein sequence ID" value="TLP35839.1"/>
    <property type="molecule type" value="Genomic_DNA"/>
</dbReference>